<dbReference type="SUPFAM" id="SSF51161">
    <property type="entry name" value="Trimeric LpxA-like enzymes"/>
    <property type="match status" value="1"/>
</dbReference>
<dbReference type="InterPro" id="IPR035543">
    <property type="entry name" value="eIF-2B_epsilon_N"/>
</dbReference>
<dbReference type="FunFam" id="3.90.550.10:FF:000066">
    <property type="entry name" value="Translation initiation factor eIF-2B subunit epsilon"/>
    <property type="match status" value="1"/>
</dbReference>
<dbReference type="SMART" id="SM00515">
    <property type="entry name" value="eIF5C"/>
    <property type="match status" value="1"/>
</dbReference>
<reference evidence="11 12" key="3">
    <citation type="journal article" date="2015" name="Genome Announc.">
        <title>Draft Genome Sequence of the Archiascomycetous Yeast Saitoella complicata.</title>
        <authorList>
            <person name="Yamauchi K."/>
            <person name="Kondo S."/>
            <person name="Hamamoto M."/>
            <person name="Takahashi Y."/>
            <person name="Ogura Y."/>
            <person name="Hayashi T."/>
            <person name="Nishida H."/>
        </authorList>
    </citation>
    <scope>NUCLEOTIDE SEQUENCE [LARGE SCALE GENOMIC DNA]</scope>
    <source>
        <strain evidence="11 12">NRRL Y-17804</strain>
    </source>
</reference>
<evidence type="ECO:0000256" key="5">
    <source>
        <dbReference type="ARBA" id="ARBA00022917"/>
    </source>
</evidence>
<gene>
    <name evidence="11" type="ORF">G7K_2377-t1</name>
</gene>
<comment type="caution">
    <text evidence="11">The sequence shown here is derived from an EMBL/GenBank/DDBJ whole genome shotgun (WGS) entry which is preliminary data.</text>
</comment>
<dbReference type="SUPFAM" id="SSF48371">
    <property type="entry name" value="ARM repeat"/>
    <property type="match status" value="1"/>
</dbReference>
<dbReference type="GO" id="GO:0031369">
    <property type="term" value="F:translation initiation factor binding"/>
    <property type="evidence" value="ECO:0007669"/>
    <property type="project" value="InterPro"/>
</dbReference>
<dbReference type="InterPro" id="IPR029044">
    <property type="entry name" value="Nucleotide-diphossugar_trans"/>
</dbReference>
<dbReference type="PROSITE" id="PS51363">
    <property type="entry name" value="W2"/>
    <property type="match status" value="1"/>
</dbReference>
<feature type="region of interest" description="Disordered" evidence="9">
    <location>
        <begin position="491"/>
        <end position="511"/>
    </location>
</feature>
<dbReference type="OMA" id="LAQSCKI"/>
<proteinExistence type="inferred from homology"/>
<comment type="similarity">
    <text evidence="2">Belongs to the eIF-2B gamma/epsilon subunits family.</text>
</comment>
<dbReference type="Pfam" id="PF02020">
    <property type="entry name" value="W2"/>
    <property type="match status" value="1"/>
</dbReference>
<organism evidence="11 12">
    <name type="scientific">Saitoella complicata (strain BCRC 22490 / CBS 7301 / JCM 7358 / NBRC 10748 / NRRL Y-17804)</name>
    <dbReference type="NCBI Taxonomy" id="698492"/>
    <lineage>
        <taxon>Eukaryota</taxon>
        <taxon>Fungi</taxon>
        <taxon>Dikarya</taxon>
        <taxon>Ascomycota</taxon>
        <taxon>Taphrinomycotina</taxon>
        <taxon>Taphrinomycotina incertae sedis</taxon>
        <taxon>Saitoella</taxon>
    </lineage>
</organism>
<dbReference type="InterPro" id="IPR044123">
    <property type="entry name" value="W2_eIF2B_epsilon"/>
</dbReference>
<dbReference type="PANTHER" id="PTHR45887">
    <property type="entry name" value="TRANSLATION INITIATION FACTOR EIF-2B SUBUNIT EPSILON"/>
    <property type="match status" value="1"/>
</dbReference>
<evidence type="ECO:0000256" key="3">
    <source>
        <dbReference type="ARBA" id="ARBA00022490"/>
    </source>
</evidence>
<keyword evidence="12" id="KW-1185">Reference proteome</keyword>
<dbReference type="InterPro" id="IPR016024">
    <property type="entry name" value="ARM-type_fold"/>
</dbReference>
<dbReference type="Proteomes" id="UP000033140">
    <property type="component" value="Unassembled WGS sequence"/>
</dbReference>
<evidence type="ECO:0000256" key="4">
    <source>
        <dbReference type="ARBA" id="ARBA00022540"/>
    </source>
</evidence>
<dbReference type="Gene3D" id="2.160.10.10">
    <property type="entry name" value="Hexapeptide repeat proteins"/>
    <property type="match status" value="1"/>
</dbReference>
<keyword evidence="5" id="KW-0648">Protein biosynthesis</keyword>
<evidence type="ECO:0000256" key="8">
    <source>
        <dbReference type="ARBA" id="ARBA00046432"/>
    </source>
</evidence>
<dbReference type="GO" id="GO:0005085">
    <property type="term" value="F:guanyl-nucleotide exchange factor activity"/>
    <property type="evidence" value="ECO:0007669"/>
    <property type="project" value="InterPro"/>
</dbReference>
<evidence type="ECO:0000256" key="6">
    <source>
        <dbReference type="ARBA" id="ARBA00044144"/>
    </source>
</evidence>
<reference evidence="11 12" key="2">
    <citation type="journal article" date="2014" name="J. Gen. Appl. Microbiol.">
        <title>The early diverging ascomycetous budding yeast Saitoella complicata has three histone deacetylases belonging to the Clr6, Hos2, and Rpd3 lineages.</title>
        <authorList>
            <person name="Nishida H."/>
            <person name="Matsumoto T."/>
            <person name="Kondo S."/>
            <person name="Hamamoto M."/>
            <person name="Yoshikawa H."/>
        </authorList>
    </citation>
    <scope>NUCLEOTIDE SEQUENCE [LARGE SCALE GENOMIC DNA]</scope>
    <source>
        <strain evidence="11 12">NRRL Y-17804</strain>
    </source>
</reference>
<dbReference type="InterPro" id="IPR051956">
    <property type="entry name" value="eIF2B_epsilon"/>
</dbReference>
<keyword evidence="4" id="KW-0396">Initiation factor</keyword>
<dbReference type="GO" id="GO:0005851">
    <property type="term" value="C:eukaryotic translation initiation factor 2B complex"/>
    <property type="evidence" value="ECO:0007669"/>
    <property type="project" value="TreeGrafter"/>
</dbReference>
<evidence type="ECO:0000259" key="10">
    <source>
        <dbReference type="PROSITE" id="PS51363"/>
    </source>
</evidence>
<dbReference type="Pfam" id="PF25084">
    <property type="entry name" value="LbH_EIF2B"/>
    <property type="match status" value="1"/>
</dbReference>
<accession>A0A0E9NEB6</accession>
<dbReference type="CDD" id="cd11558">
    <property type="entry name" value="W2_eIF2B_epsilon"/>
    <property type="match status" value="1"/>
</dbReference>
<dbReference type="Pfam" id="PF00483">
    <property type="entry name" value="NTP_transferase"/>
    <property type="match status" value="1"/>
</dbReference>
<evidence type="ECO:0000256" key="7">
    <source>
        <dbReference type="ARBA" id="ARBA00044345"/>
    </source>
</evidence>
<comment type="subcellular location">
    <subcellularLocation>
        <location evidence="1">Cytoplasm</location>
        <location evidence="1">Cytosol</location>
    </subcellularLocation>
</comment>
<dbReference type="AlphaFoldDB" id="A0A0E9NEB6"/>
<comment type="subunit">
    <text evidence="8">Component of the translation initiation factor 2B (eIF2B) complex which is a heterodecamer of two sets of five different subunits: alpha, beta, gamma, delta and epsilon. Subunits alpha, beta and delta comprise a regulatory subcomplex and subunits epsilon and gamma comprise a catalytic subcomplex. Within the complex, the hexameric regulatory complex resides at the center, with the two heterodimeric catalytic subcomplexes bound on opposite sides.</text>
</comment>
<reference evidence="11 12" key="1">
    <citation type="journal article" date="2011" name="J. Gen. Appl. Microbiol.">
        <title>Draft genome sequencing of the enigmatic yeast Saitoella complicata.</title>
        <authorList>
            <person name="Nishida H."/>
            <person name="Hamamoto M."/>
            <person name="Sugiyama J."/>
        </authorList>
    </citation>
    <scope>NUCLEOTIDE SEQUENCE [LARGE SCALE GENOMIC DNA]</scope>
    <source>
        <strain evidence="11 12">NRRL Y-17804</strain>
    </source>
</reference>
<name>A0A0E9NEB6_SAICN</name>
<dbReference type="GO" id="GO:0005829">
    <property type="term" value="C:cytosol"/>
    <property type="evidence" value="ECO:0007669"/>
    <property type="project" value="UniProtKB-SubCell"/>
</dbReference>
<dbReference type="InterPro" id="IPR011004">
    <property type="entry name" value="Trimer_LpxA-like_sf"/>
</dbReference>
<evidence type="ECO:0000256" key="1">
    <source>
        <dbReference type="ARBA" id="ARBA00004514"/>
    </source>
</evidence>
<feature type="domain" description="W2" evidence="10">
    <location>
        <begin position="520"/>
        <end position="693"/>
    </location>
</feature>
<dbReference type="CDD" id="cd05787">
    <property type="entry name" value="LbH_eIF2B_epsilon"/>
    <property type="match status" value="1"/>
</dbReference>
<keyword evidence="3" id="KW-0963">Cytoplasm</keyword>
<dbReference type="STRING" id="698492.A0A0E9NEB6"/>
<dbReference type="SUPFAM" id="SSF53448">
    <property type="entry name" value="Nucleotide-diphospho-sugar transferases"/>
    <property type="match status" value="1"/>
</dbReference>
<dbReference type="InterPro" id="IPR005835">
    <property type="entry name" value="NTP_transferase_dom"/>
</dbReference>
<dbReference type="InterPro" id="IPR003307">
    <property type="entry name" value="W2_domain"/>
</dbReference>
<evidence type="ECO:0000256" key="9">
    <source>
        <dbReference type="SAM" id="MobiDB-lite"/>
    </source>
</evidence>
<evidence type="ECO:0000313" key="12">
    <source>
        <dbReference type="Proteomes" id="UP000033140"/>
    </source>
</evidence>
<dbReference type="InterPro" id="IPR056764">
    <property type="entry name" value="LbH_EIF2B3/5"/>
</dbReference>
<protein>
    <recommendedName>
        <fullName evidence="6">Translation initiation factor eIF2B subunit epsilon</fullName>
    </recommendedName>
    <alternativeName>
        <fullName evidence="7">eIF2B GDP-GTP exchange factor subunit epsilon</fullName>
    </alternativeName>
</protein>
<dbReference type="GO" id="GO:0003743">
    <property type="term" value="F:translation initiation factor activity"/>
    <property type="evidence" value="ECO:0007669"/>
    <property type="project" value="UniProtKB-KW"/>
</dbReference>
<evidence type="ECO:0000313" key="11">
    <source>
        <dbReference type="EMBL" id="GAO48197.1"/>
    </source>
</evidence>
<sequence length="777" mass="86723">MAPPKSGSKPQTEQAEHILQAIVLSDSYNNRFRPLTLEKPRCLLPLANTPLIEYTFEFLALAGVHEVYVFLSSHAQQVKDYIKNSKWALSSSPFTVHTIVSPESMSVGDALRELDAKQLITSDFVLVSGDVVTNIPLDDILKEHRARREADKDAIMTMVVREASPTHRTRARAESSVFVLDSNTHECVHWEPVQQFPRKTNVAMNVEIFADHPEVELRNDLIDCQIDICSPDVPLLFTENFDYQEMRQDFVHGILTSDLLGKKIHCHVAEKDYSARVRNLQTYDAISKDTLSRWTYPMVPDSNLMSDQTYQYSRGHIYKEADVVLARSCKIKERVVIGADTRIGHGAVIESSTIGRRCTIGDNVKIDGAYIWDDVTIGKGTVVEKAIIANGAILGENCKVEAGAIISYGVRVADGVTVAGATRLTRYIDEEDEDEEISSDPRVVGTDGEGYAYEEAESDIEDEDEAGNVEASRLVYNMQHLNLSDTSVSSIASSEDDYTPGPGQRRLSTATTMSATSDASEEHADYYKEAQASLDRAFEDDHPVDIAALEINTLRMAANVSYHEVRASIINAFLGLILKKVQAGVVVQKAVQDVIGRWASLLGRMTSGQADQVDVILSLQSMCAKKPDFARFWTFALRYLYDEDVLDEDGILAWFANPQSKGSEAIPEMGKLREAAVRFVQYLVEASEEEDSSDDEPDYVRPCTYMDTSCRTIRHSTTTNSIHPSTARTRQHIPQSPSKRFLYQQSEYSCTSLAVRCRRQGNLVAPHSSEAFKQRLQ</sequence>
<dbReference type="CDD" id="cd04197">
    <property type="entry name" value="eIF-2B_epsilon_N"/>
    <property type="match status" value="1"/>
</dbReference>
<dbReference type="PANTHER" id="PTHR45887:SF1">
    <property type="entry name" value="TRANSLATION INITIATION FACTOR EIF-2B SUBUNIT EPSILON"/>
    <property type="match status" value="1"/>
</dbReference>
<dbReference type="Gene3D" id="1.25.40.180">
    <property type="match status" value="1"/>
</dbReference>
<dbReference type="EMBL" id="BACD03000013">
    <property type="protein sequence ID" value="GAO48197.1"/>
    <property type="molecule type" value="Genomic_DNA"/>
</dbReference>
<evidence type="ECO:0000256" key="2">
    <source>
        <dbReference type="ARBA" id="ARBA00007878"/>
    </source>
</evidence>
<dbReference type="Gene3D" id="3.90.550.10">
    <property type="entry name" value="Spore Coat Polysaccharide Biosynthesis Protein SpsA, Chain A"/>
    <property type="match status" value="1"/>
</dbReference>